<evidence type="ECO:0000313" key="4">
    <source>
        <dbReference type="Proteomes" id="UP001293718"/>
    </source>
</evidence>
<proteinExistence type="predicted"/>
<dbReference type="PROSITE" id="PS00197">
    <property type="entry name" value="2FE2S_FER_1"/>
    <property type="match status" value="1"/>
</dbReference>
<feature type="region of interest" description="Disordered" evidence="1">
    <location>
        <begin position="1"/>
        <end position="21"/>
    </location>
</feature>
<reference evidence="3 4" key="1">
    <citation type="submission" date="2023-11" db="EMBL/GenBank/DDBJ databases">
        <title>Draft genome of Azohydromonas lata strain H1 (DSM1123), a polyhydroxyalkanoate producer.</title>
        <authorList>
            <person name="Traversa D."/>
            <person name="D'Addabbo P."/>
            <person name="Pazzani C."/>
            <person name="Manzari C."/>
            <person name="Chiara M."/>
            <person name="Scrascia M."/>
        </authorList>
    </citation>
    <scope>NUCLEOTIDE SEQUENCE [LARGE SCALE GENOMIC DNA]</scope>
    <source>
        <strain evidence="3 4">H1</strain>
    </source>
</reference>
<dbReference type="CDD" id="cd00207">
    <property type="entry name" value="fer2"/>
    <property type="match status" value="1"/>
</dbReference>
<protein>
    <submittedName>
        <fullName evidence="3">2Fe-2S iron-sulfur cluster binding domain-containing protein</fullName>
    </submittedName>
</protein>
<dbReference type="InterPro" id="IPR012675">
    <property type="entry name" value="Beta-grasp_dom_sf"/>
</dbReference>
<dbReference type="SUPFAM" id="SSF54292">
    <property type="entry name" value="2Fe-2S ferredoxin-like"/>
    <property type="match status" value="1"/>
</dbReference>
<dbReference type="Gene3D" id="3.10.20.30">
    <property type="match status" value="1"/>
</dbReference>
<feature type="domain" description="2Fe-2S ferredoxin-type" evidence="2">
    <location>
        <begin position="25"/>
        <end position="78"/>
    </location>
</feature>
<dbReference type="InterPro" id="IPR001041">
    <property type="entry name" value="2Fe-2S_ferredoxin-type"/>
</dbReference>
<dbReference type="InterPro" id="IPR006058">
    <property type="entry name" value="2Fe2S_fd_BS"/>
</dbReference>
<gene>
    <name evidence="3" type="ORF">SM757_30560</name>
</gene>
<accession>A0ABU5IPV1</accession>
<dbReference type="Pfam" id="PF00111">
    <property type="entry name" value="Fer2"/>
    <property type="match status" value="1"/>
</dbReference>
<organism evidence="3 4">
    <name type="scientific">Azohydromonas lata</name>
    <dbReference type="NCBI Taxonomy" id="45677"/>
    <lineage>
        <taxon>Bacteria</taxon>
        <taxon>Pseudomonadati</taxon>
        <taxon>Pseudomonadota</taxon>
        <taxon>Betaproteobacteria</taxon>
        <taxon>Burkholderiales</taxon>
        <taxon>Sphaerotilaceae</taxon>
        <taxon>Azohydromonas</taxon>
    </lineage>
</organism>
<comment type="caution">
    <text evidence="3">The sequence shown here is derived from an EMBL/GenBank/DDBJ whole genome shotgun (WGS) entry which is preliminary data.</text>
</comment>
<evidence type="ECO:0000256" key="1">
    <source>
        <dbReference type="SAM" id="MobiDB-lite"/>
    </source>
</evidence>
<feature type="region of interest" description="Disordered" evidence="1">
    <location>
        <begin position="70"/>
        <end position="94"/>
    </location>
</feature>
<evidence type="ECO:0000313" key="3">
    <source>
        <dbReference type="EMBL" id="MDZ5460925.1"/>
    </source>
</evidence>
<evidence type="ECO:0000259" key="2">
    <source>
        <dbReference type="Pfam" id="PF00111"/>
    </source>
</evidence>
<dbReference type="Proteomes" id="UP001293718">
    <property type="component" value="Unassembled WGS sequence"/>
</dbReference>
<dbReference type="EMBL" id="JAXOJX010000089">
    <property type="protein sequence ID" value="MDZ5460925.1"/>
    <property type="molecule type" value="Genomic_DNA"/>
</dbReference>
<sequence length="94" mass="10356">MEHARHRFVPLPHCHGSPRSTSAARLDVQLGTNLLEVLREHQLPPSYSCTAGRCGTCRCRVGEGEVMDGGAQMQRPLAADPHRQRHPSSPPTRP</sequence>
<keyword evidence="4" id="KW-1185">Reference proteome</keyword>
<name>A0ABU5IPV1_9BURK</name>
<dbReference type="InterPro" id="IPR036010">
    <property type="entry name" value="2Fe-2S_ferredoxin-like_sf"/>
</dbReference>